<feature type="compositionally biased region" description="Polar residues" evidence="1">
    <location>
        <begin position="1"/>
        <end position="25"/>
    </location>
</feature>
<evidence type="ECO:0000313" key="3">
    <source>
        <dbReference type="Proteomes" id="UP000580250"/>
    </source>
</evidence>
<feature type="compositionally biased region" description="Basic and acidic residues" evidence="1">
    <location>
        <begin position="64"/>
        <end position="75"/>
    </location>
</feature>
<dbReference type="Proteomes" id="UP000580250">
    <property type="component" value="Unassembled WGS sequence"/>
</dbReference>
<comment type="caution">
    <text evidence="2">The sequence shown here is derived from an EMBL/GenBank/DDBJ whole genome shotgun (WGS) entry which is preliminary data.</text>
</comment>
<name>A0A6V7UFL2_MELEN</name>
<sequence>MQSQTSGVASVGNKNSEGDNHQQSPIEPKLEQLQRPQPSENNFSNRRPPQAEPTGNGNNISVAEGERGRVEVVWS</sequence>
<dbReference type="AlphaFoldDB" id="A0A6V7UFL2"/>
<dbReference type="EMBL" id="CAJEWN010000063">
    <property type="protein sequence ID" value="CAD2156752.1"/>
    <property type="molecule type" value="Genomic_DNA"/>
</dbReference>
<accession>A0A6V7UFL2</accession>
<reference evidence="2 3" key="1">
    <citation type="submission" date="2020-08" db="EMBL/GenBank/DDBJ databases">
        <authorList>
            <person name="Koutsovoulos G."/>
            <person name="Danchin GJ E."/>
        </authorList>
    </citation>
    <scope>NUCLEOTIDE SEQUENCE [LARGE SCALE GENOMIC DNA]</scope>
</reference>
<protein>
    <submittedName>
        <fullName evidence="2">Uncharacterized protein</fullName>
    </submittedName>
</protein>
<evidence type="ECO:0000313" key="2">
    <source>
        <dbReference type="EMBL" id="CAD2156752.1"/>
    </source>
</evidence>
<proteinExistence type="predicted"/>
<organism evidence="2 3">
    <name type="scientific">Meloidogyne enterolobii</name>
    <name type="common">Root-knot nematode worm</name>
    <name type="synonym">Meloidogyne mayaguensis</name>
    <dbReference type="NCBI Taxonomy" id="390850"/>
    <lineage>
        <taxon>Eukaryota</taxon>
        <taxon>Metazoa</taxon>
        <taxon>Ecdysozoa</taxon>
        <taxon>Nematoda</taxon>
        <taxon>Chromadorea</taxon>
        <taxon>Rhabditida</taxon>
        <taxon>Tylenchina</taxon>
        <taxon>Tylenchomorpha</taxon>
        <taxon>Tylenchoidea</taxon>
        <taxon>Meloidogynidae</taxon>
        <taxon>Meloidogyninae</taxon>
        <taxon>Meloidogyne</taxon>
    </lineage>
</organism>
<evidence type="ECO:0000256" key="1">
    <source>
        <dbReference type="SAM" id="MobiDB-lite"/>
    </source>
</evidence>
<feature type="compositionally biased region" description="Polar residues" evidence="1">
    <location>
        <begin position="34"/>
        <end position="61"/>
    </location>
</feature>
<gene>
    <name evidence="2" type="ORF">MENT_LOCUS12370</name>
</gene>
<feature type="region of interest" description="Disordered" evidence="1">
    <location>
        <begin position="1"/>
        <end position="75"/>
    </location>
</feature>